<evidence type="ECO:0000256" key="5">
    <source>
        <dbReference type="ARBA" id="ARBA00022475"/>
    </source>
</evidence>
<feature type="domain" description="Membrane insertase YidC/Oxa/ALB C-terminal" evidence="14">
    <location>
        <begin position="345"/>
        <end position="523"/>
    </location>
</feature>
<dbReference type="InterPro" id="IPR038221">
    <property type="entry name" value="YidC_periplasmic_sf"/>
</dbReference>
<keyword evidence="8 13" id="KW-1133">Transmembrane helix</keyword>
<dbReference type="InterPro" id="IPR028055">
    <property type="entry name" value="YidC/Oxa/ALB_C"/>
</dbReference>
<dbReference type="InterPro" id="IPR028053">
    <property type="entry name" value="Membr_insert_YidC_N"/>
</dbReference>
<evidence type="ECO:0000256" key="1">
    <source>
        <dbReference type="ARBA" id="ARBA00004429"/>
    </source>
</evidence>
<protein>
    <recommendedName>
        <fullName evidence="3 13">Membrane protein insertase YidC</fullName>
    </recommendedName>
    <alternativeName>
        <fullName evidence="12 13">Foldase YidC</fullName>
    </alternativeName>
    <alternativeName>
        <fullName evidence="11 13">Membrane integrase YidC</fullName>
    </alternativeName>
    <alternativeName>
        <fullName evidence="13">Membrane protein YidC</fullName>
    </alternativeName>
</protein>
<dbReference type="GO" id="GO:0005886">
    <property type="term" value="C:plasma membrane"/>
    <property type="evidence" value="ECO:0007669"/>
    <property type="project" value="UniProtKB-SubCell"/>
</dbReference>
<dbReference type="PATRIC" id="fig|118110.3.peg.16"/>
<gene>
    <name evidence="13" type="primary">yidC</name>
    <name evidence="16" type="ORF">XW81_00080</name>
</gene>
<dbReference type="CDD" id="cd19961">
    <property type="entry name" value="EcYidC-like_peri"/>
    <property type="match status" value="1"/>
</dbReference>
<feature type="transmembrane region" description="Helical" evidence="13">
    <location>
        <begin position="414"/>
        <end position="435"/>
    </location>
</feature>
<accession>A0A172WCZ9</accession>
<evidence type="ECO:0000256" key="12">
    <source>
        <dbReference type="ARBA" id="ARBA00033342"/>
    </source>
</evidence>
<feature type="transmembrane region" description="Helical" evidence="13">
    <location>
        <begin position="485"/>
        <end position="510"/>
    </location>
</feature>
<proteinExistence type="inferred from homology"/>
<evidence type="ECO:0000256" key="8">
    <source>
        <dbReference type="ARBA" id="ARBA00022989"/>
    </source>
</evidence>
<feature type="domain" description="Membrane insertase YidC N-terminal" evidence="15">
    <location>
        <begin position="52"/>
        <end position="334"/>
    </location>
</feature>
<sequence length="524" mass="61458">MDLKRSFLVFGLFFISFLVWKTWELITDVRTNQVLYQNYNVDLEKSHNPNIISIKTDVFLIKVNLKGGDIEQVKLLKFRNKLNSSKPLIFLDTKKDFLYQTRSGLIGKDGLENWTIDKRPIYKTQHQNFILKENEKELKIPLIWTSRSGITYVKTFIVKSGSYDLQVKYTIYNKTNKNLEMSMYGGLRQTVVAPIDKNSKIESFSLQTFRGAAYSTDSNKYEKYHFDSILNKKKLNIVTHQGWIAMLQKYFVAAWIPDGTQINTFYTNKIDNNTAEIGFYSDKINIDPNSKVTFGSKLWIGPEIQDKMALLAPNLDLTVDYGWLWFLSQPFFKLLKFLYNIVGNWGLSIILITFIMRVAMYPLTKSQYKMMSKMKMLQPKIETIKRIHKENKQKINEEMLILYKNEKINPLGGCFPLLIQMPIFLALYYMLISSVELRHAPFIFWIKDLSDSDPYYVLPILMGFTMFFVQNMTSNNVSDPIQKRIMYIIPIIFTMFFLWFPSGLVLYYTISNLVTIIQQKFISN</sequence>
<evidence type="ECO:0000256" key="13">
    <source>
        <dbReference type="HAMAP-Rule" id="MF_01810"/>
    </source>
</evidence>
<dbReference type="InterPro" id="IPR047196">
    <property type="entry name" value="YidC_ALB_C"/>
</dbReference>
<evidence type="ECO:0000313" key="16">
    <source>
        <dbReference type="EMBL" id="ANF16842.1"/>
    </source>
</evidence>
<dbReference type="Pfam" id="PF02096">
    <property type="entry name" value="60KD_IMP"/>
    <property type="match status" value="1"/>
</dbReference>
<dbReference type="EMBL" id="CP011299">
    <property type="protein sequence ID" value="ANF16842.1"/>
    <property type="molecule type" value="Genomic_DNA"/>
</dbReference>
<dbReference type="GO" id="GO:0032977">
    <property type="term" value="F:membrane insertase activity"/>
    <property type="evidence" value="ECO:0007669"/>
    <property type="project" value="InterPro"/>
</dbReference>
<keyword evidence="4 13" id="KW-0813">Transport</keyword>
<evidence type="ECO:0000256" key="10">
    <source>
        <dbReference type="ARBA" id="ARBA00023186"/>
    </source>
</evidence>
<evidence type="ECO:0000256" key="3">
    <source>
        <dbReference type="ARBA" id="ARBA00015325"/>
    </source>
</evidence>
<evidence type="ECO:0000259" key="15">
    <source>
        <dbReference type="Pfam" id="PF14849"/>
    </source>
</evidence>
<evidence type="ECO:0000256" key="9">
    <source>
        <dbReference type="ARBA" id="ARBA00023136"/>
    </source>
</evidence>
<keyword evidence="6 13" id="KW-0812">Transmembrane</keyword>
<dbReference type="RefSeq" id="WP_075473737.1">
    <property type="nucleotide sequence ID" value="NZ_CP011299.1"/>
</dbReference>
<comment type="subunit">
    <text evidence="13">Interacts with the Sec translocase complex via SecD. Specifically interacts with transmembrane segments of nascent integral membrane proteins during membrane integration.</text>
</comment>
<evidence type="ECO:0000256" key="4">
    <source>
        <dbReference type="ARBA" id="ARBA00022448"/>
    </source>
</evidence>
<dbReference type="GO" id="GO:0015031">
    <property type="term" value="P:protein transport"/>
    <property type="evidence" value="ECO:0007669"/>
    <property type="project" value="UniProtKB-KW"/>
</dbReference>
<dbReference type="PRINTS" id="PR00701">
    <property type="entry name" value="60KDINNERMP"/>
</dbReference>
<dbReference type="STRING" id="118110.XW81_00080"/>
<keyword evidence="7 13" id="KW-0653">Protein transport</keyword>
<dbReference type="GO" id="GO:0051205">
    <property type="term" value="P:protein insertion into membrane"/>
    <property type="evidence" value="ECO:0007669"/>
    <property type="project" value="TreeGrafter"/>
</dbReference>
<evidence type="ECO:0000256" key="7">
    <source>
        <dbReference type="ARBA" id="ARBA00022927"/>
    </source>
</evidence>
<evidence type="ECO:0000313" key="17">
    <source>
        <dbReference type="Proteomes" id="UP000077654"/>
    </source>
</evidence>
<dbReference type="NCBIfam" id="NF002352">
    <property type="entry name" value="PRK01318.1-3"/>
    <property type="match status" value="1"/>
</dbReference>
<evidence type="ECO:0000256" key="2">
    <source>
        <dbReference type="ARBA" id="ARBA00010527"/>
    </source>
</evidence>
<organism evidence="16 17">
    <name type="scientific">Buchnera aphidicola subsp. Schlechtendalia chinensis</name>
    <dbReference type="NCBI Taxonomy" id="118110"/>
    <lineage>
        <taxon>Bacteria</taxon>
        <taxon>Pseudomonadati</taxon>
        <taxon>Pseudomonadota</taxon>
        <taxon>Gammaproteobacteria</taxon>
        <taxon>Enterobacterales</taxon>
        <taxon>Erwiniaceae</taxon>
        <taxon>Buchnera</taxon>
    </lineage>
</organism>
<name>A0A172WCZ9_BUCSC</name>
<dbReference type="Pfam" id="PF14849">
    <property type="entry name" value="YidC_periplas"/>
    <property type="match status" value="1"/>
</dbReference>
<dbReference type="AlphaFoldDB" id="A0A172WCZ9"/>
<dbReference type="Proteomes" id="UP000077654">
    <property type="component" value="Chromosome"/>
</dbReference>
<comment type="function">
    <text evidence="13">Required for the insertion and/or proper folding and/or complex formation of integral membrane proteins into the membrane. Involved in integration of membrane proteins that insert both dependently and independently of the Sec translocase complex, as well as at least some lipoproteins. Aids folding of multispanning membrane proteins.</text>
</comment>
<dbReference type="InterPro" id="IPR019998">
    <property type="entry name" value="Membr_insert_YidC"/>
</dbReference>
<dbReference type="PANTHER" id="PTHR12428">
    <property type="entry name" value="OXA1"/>
    <property type="match status" value="1"/>
</dbReference>
<dbReference type="InterPro" id="IPR001708">
    <property type="entry name" value="YidC/ALB3/OXA1/COX18"/>
</dbReference>
<feature type="transmembrane region" description="Helical" evidence="13">
    <location>
        <begin position="7"/>
        <end position="23"/>
    </location>
</feature>
<comment type="subcellular location">
    <subcellularLocation>
        <location evidence="1">Cell inner membrane</location>
        <topology evidence="1">Multi-pass membrane protein</topology>
    </subcellularLocation>
    <subcellularLocation>
        <location evidence="13">Cell membrane</location>
        <topology evidence="13">Multi-pass membrane protein</topology>
    </subcellularLocation>
</comment>
<evidence type="ECO:0000256" key="11">
    <source>
        <dbReference type="ARBA" id="ARBA00033245"/>
    </source>
</evidence>
<feature type="transmembrane region" description="Helical" evidence="13">
    <location>
        <begin position="337"/>
        <end position="363"/>
    </location>
</feature>
<evidence type="ECO:0000256" key="6">
    <source>
        <dbReference type="ARBA" id="ARBA00022692"/>
    </source>
</evidence>
<reference evidence="16 17" key="1">
    <citation type="submission" date="2015-04" db="EMBL/GenBank/DDBJ databases">
        <title>Buchnera aphidicola assembly.</title>
        <authorList>
            <person name="Zhang Y."/>
        </authorList>
    </citation>
    <scope>NUCLEOTIDE SEQUENCE [LARGE SCALE GENOMIC DNA]</scope>
    <source>
        <strain evidence="16 17">SC</strain>
    </source>
</reference>
<keyword evidence="5 13" id="KW-1003">Cell membrane</keyword>
<dbReference type="Gene3D" id="2.70.98.90">
    <property type="match status" value="1"/>
</dbReference>
<dbReference type="NCBIfam" id="TIGR03592">
    <property type="entry name" value="yidC_oxa1_cterm"/>
    <property type="match status" value="1"/>
</dbReference>
<dbReference type="HAMAP" id="MF_01810">
    <property type="entry name" value="YidC_type1"/>
    <property type="match status" value="1"/>
</dbReference>
<keyword evidence="9 13" id="KW-0472">Membrane</keyword>
<keyword evidence="17" id="KW-1185">Reference proteome</keyword>
<dbReference type="PANTHER" id="PTHR12428:SF65">
    <property type="entry name" value="CYTOCHROME C OXIDASE ASSEMBLY PROTEIN COX18, MITOCHONDRIAL"/>
    <property type="match status" value="1"/>
</dbReference>
<dbReference type="CDD" id="cd20070">
    <property type="entry name" value="5TM_YidC_Alb3"/>
    <property type="match status" value="1"/>
</dbReference>
<evidence type="ECO:0000259" key="14">
    <source>
        <dbReference type="Pfam" id="PF02096"/>
    </source>
</evidence>
<keyword evidence="10 13" id="KW-0143">Chaperone</keyword>
<dbReference type="NCBIfam" id="TIGR03593">
    <property type="entry name" value="yidC_nterm"/>
    <property type="match status" value="1"/>
</dbReference>
<feature type="transmembrane region" description="Helical" evidence="13">
    <location>
        <begin position="455"/>
        <end position="473"/>
    </location>
</feature>
<dbReference type="PRINTS" id="PR01900">
    <property type="entry name" value="YIDCPROTEIN"/>
</dbReference>
<comment type="similarity">
    <text evidence="2 13">Belongs to the OXA1/ALB3/YidC family. Type 1 subfamily.</text>
</comment>
<dbReference type="OrthoDB" id="9780552at2"/>